<organism evidence="1 2">
    <name type="scientific">Treponema phagedenis</name>
    <dbReference type="NCBI Taxonomy" id="162"/>
    <lineage>
        <taxon>Bacteria</taxon>
        <taxon>Pseudomonadati</taxon>
        <taxon>Spirochaetota</taxon>
        <taxon>Spirochaetia</taxon>
        <taxon>Spirochaetales</taxon>
        <taxon>Treponemataceae</taxon>
        <taxon>Treponema</taxon>
    </lineage>
</organism>
<protein>
    <submittedName>
        <fullName evidence="1">Uncharacterized protein</fullName>
    </submittedName>
</protein>
<name>A0A0B7GXG7_TREPH</name>
<accession>A0A0B7GXG7</accession>
<dbReference type="AlphaFoldDB" id="A0A0B7GXG7"/>
<proteinExistence type="predicted"/>
<sequence>MHIHNNYYISFIYMPGFSLFQKDYKDKRSQAIQGKINRLEQFFLAEYIQPKLNGRRSDKRGTYNKKLDQIIVKKAEKEKRKIGLDDITLDDFEKYKP</sequence>
<dbReference type="EMBL" id="CDNC01000050">
    <property type="protein sequence ID" value="CEM63369.1"/>
    <property type="molecule type" value="Genomic_DNA"/>
</dbReference>
<keyword evidence="2" id="KW-1185">Reference proteome</keyword>
<reference evidence="2" key="1">
    <citation type="submission" date="2015-01" db="EMBL/GenBank/DDBJ databases">
        <authorList>
            <person name="Manzoor Shahid"/>
            <person name="Zubair Saima"/>
        </authorList>
    </citation>
    <scope>NUCLEOTIDE SEQUENCE [LARGE SCALE GENOMIC DNA]</scope>
    <source>
        <strain evidence="2">V1</strain>
    </source>
</reference>
<dbReference type="Proteomes" id="UP000042527">
    <property type="component" value="Unassembled WGS sequence"/>
</dbReference>
<gene>
    <name evidence="1" type="ORF">TPHV1_80122</name>
</gene>
<evidence type="ECO:0000313" key="1">
    <source>
        <dbReference type="EMBL" id="CEM63369.1"/>
    </source>
</evidence>
<evidence type="ECO:0000313" key="2">
    <source>
        <dbReference type="Proteomes" id="UP000042527"/>
    </source>
</evidence>